<evidence type="ECO:0000256" key="3">
    <source>
        <dbReference type="ARBA" id="ARBA00023033"/>
    </source>
</evidence>
<dbReference type="VEuPathDB" id="FungiDB:EYZ11_009870"/>
<keyword evidence="3" id="KW-0503">Monooxygenase</keyword>
<comment type="cofactor">
    <cofactor evidence="4">
        <name>heme</name>
        <dbReference type="ChEBI" id="CHEBI:30413"/>
    </cofactor>
</comment>
<keyword evidence="4" id="KW-0479">Metal-binding</keyword>
<dbReference type="PRINTS" id="PR00463">
    <property type="entry name" value="EP450I"/>
</dbReference>
<dbReference type="VEuPathDB" id="FungiDB:EYZ11_009872"/>
<dbReference type="PANTHER" id="PTHR24305">
    <property type="entry name" value="CYTOCHROME P450"/>
    <property type="match status" value="1"/>
</dbReference>
<evidence type="ECO:0000256" key="1">
    <source>
        <dbReference type="ARBA" id="ARBA00010617"/>
    </source>
</evidence>
<dbReference type="PANTHER" id="PTHR24305:SF166">
    <property type="entry name" value="CYTOCHROME P450 12A4, MITOCHONDRIAL-RELATED"/>
    <property type="match status" value="1"/>
</dbReference>
<dbReference type="GO" id="GO:0004497">
    <property type="term" value="F:monooxygenase activity"/>
    <property type="evidence" value="ECO:0007669"/>
    <property type="project" value="UniProtKB-KW"/>
</dbReference>
<evidence type="ECO:0008006" key="7">
    <source>
        <dbReference type="Google" id="ProtNLM"/>
    </source>
</evidence>
<dbReference type="GO" id="GO:0005506">
    <property type="term" value="F:iron ion binding"/>
    <property type="evidence" value="ECO:0007669"/>
    <property type="project" value="InterPro"/>
</dbReference>
<name>A0A5M9MUG7_9EURO</name>
<dbReference type="SUPFAM" id="SSF48264">
    <property type="entry name" value="Cytochrome P450"/>
    <property type="match status" value="1"/>
</dbReference>
<organism evidence="5 6">
    <name type="scientific">Aspergillus tanneri</name>
    <dbReference type="NCBI Taxonomy" id="1220188"/>
    <lineage>
        <taxon>Eukaryota</taxon>
        <taxon>Fungi</taxon>
        <taxon>Dikarya</taxon>
        <taxon>Ascomycota</taxon>
        <taxon>Pezizomycotina</taxon>
        <taxon>Eurotiomycetes</taxon>
        <taxon>Eurotiomycetidae</taxon>
        <taxon>Eurotiales</taxon>
        <taxon>Aspergillaceae</taxon>
        <taxon>Aspergillus</taxon>
        <taxon>Aspergillus subgen. Circumdati</taxon>
    </lineage>
</organism>
<protein>
    <recommendedName>
        <fullName evidence="7">Cytochrome P450</fullName>
    </recommendedName>
</protein>
<dbReference type="Proteomes" id="UP000324241">
    <property type="component" value="Unassembled WGS sequence"/>
</dbReference>
<dbReference type="GeneID" id="54327562"/>
<proteinExistence type="inferred from homology"/>
<reference evidence="5 6" key="1">
    <citation type="submission" date="2019-08" db="EMBL/GenBank/DDBJ databases">
        <title>The genome sequence of a newly discovered highly antifungal drug resistant Aspergillus species, Aspergillus tanneri NIH 1004.</title>
        <authorList>
            <person name="Mounaud S."/>
            <person name="Singh I."/>
            <person name="Joardar V."/>
            <person name="Pakala S."/>
            <person name="Pakala S."/>
            <person name="Venepally P."/>
            <person name="Chung J.K."/>
            <person name="Losada L."/>
            <person name="Nierman W.C."/>
        </authorList>
    </citation>
    <scope>NUCLEOTIDE SEQUENCE [LARGE SCALE GENOMIC DNA]</scope>
    <source>
        <strain evidence="5 6">NIH1004</strain>
    </source>
</reference>
<feature type="binding site" description="axial binding residue" evidence="4">
    <location>
        <position position="384"/>
    </location>
    <ligand>
        <name>heme</name>
        <dbReference type="ChEBI" id="CHEBI:30413"/>
    </ligand>
    <ligandPart>
        <name>Fe</name>
        <dbReference type="ChEBI" id="CHEBI:18248"/>
    </ligandPart>
</feature>
<dbReference type="GO" id="GO:0016705">
    <property type="term" value="F:oxidoreductase activity, acting on paired donors, with incorporation or reduction of molecular oxygen"/>
    <property type="evidence" value="ECO:0007669"/>
    <property type="project" value="InterPro"/>
</dbReference>
<dbReference type="EMBL" id="QUQM01000003">
    <property type="protein sequence ID" value="KAA8648970.1"/>
    <property type="molecule type" value="Genomic_DNA"/>
</dbReference>
<dbReference type="Pfam" id="PF00067">
    <property type="entry name" value="p450"/>
    <property type="match status" value="1"/>
</dbReference>
<evidence type="ECO:0000256" key="4">
    <source>
        <dbReference type="PIRSR" id="PIRSR602401-1"/>
    </source>
</evidence>
<dbReference type="OrthoDB" id="3934656at2759"/>
<dbReference type="InterPro" id="IPR036396">
    <property type="entry name" value="Cyt_P450_sf"/>
</dbReference>
<keyword evidence="4" id="KW-0349">Heme</keyword>
<keyword evidence="2" id="KW-0560">Oxidoreductase</keyword>
<dbReference type="PRINTS" id="PR00385">
    <property type="entry name" value="P450"/>
</dbReference>
<evidence type="ECO:0000313" key="6">
    <source>
        <dbReference type="Proteomes" id="UP000324241"/>
    </source>
</evidence>
<dbReference type="RefSeq" id="XP_033428331.1">
    <property type="nucleotide sequence ID" value="XM_033569525.1"/>
</dbReference>
<dbReference type="Gene3D" id="1.10.630.10">
    <property type="entry name" value="Cytochrome P450"/>
    <property type="match status" value="1"/>
</dbReference>
<dbReference type="InterPro" id="IPR002401">
    <property type="entry name" value="Cyt_P450_E_grp-I"/>
</dbReference>
<dbReference type="GO" id="GO:0020037">
    <property type="term" value="F:heme binding"/>
    <property type="evidence" value="ECO:0007669"/>
    <property type="project" value="InterPro"/>
</dbReference>
<dbReference type="AlphaFoldDB" id="A0A5M9MUG7"/>
<dbReference type="InterPro" id="IPR001128">
    <property type="entry name" value="Cyt_P450"/>
</dbReference>
<keyword evidence="4" id="KW-0408">Iron</keyword>
<sequence>MAASTGFNTRSIPGLWPVVRYGPDSVMINDPYFLPNIFHRRAEKTSFYANNPGLFGVQKYQDLLNIKHGLAAAFSMASIKTYEPQVDRCLLVLLDALKNNPISIPLDEWIRWFTYDVVGRILFGEPIGFLEKRKDVHGLVAATSQTFDTIDYLARVPKLSWFYRETYLGRKLFQQQSEYQKGIQILQTVLENQYDRYQRGADSIPGKPQTMFERLISSKYADGTFLTAHDVKGEAMQTMMAGSATIASATIRLFNNLIQHPQVLCKLRREVDQFCSTQTTHPILFEQAHALPYTNACIRESFRLTPTIPLFPRKAASGGFTYNGIYVPEGTAVASSPWITMKNTGLYGNDAAAYRPERWLEASPETIKQWDRYEFHWGYGNRLCTGRHLSVMEIYKLTFE</sequence>
<evidence type="ECO:0000313" key="5">
    <source>
        <dbReference type="EMBL" id="KAA8648970.1"/>
    </source>
</evidence>
<dbReference type="InterPro" id="IPR050121">
    <property type="entry name" value="Cytochrome_P450_monoxygenase"/>
</dbReference>
<comment type="similarity">
    <text evidence="1">Belongs to the cytochrome P450 family.</text>
</comment>
<comment type="caution">
    <text evidence="5">The sequence shown here is derived from an EMBL/GenBank/DDBJ whole genome shotgun (WGS) entry which is preliminary data.</text>
</comment>
<gene>
    <name evidence="5" type="ORF">ATNIH1004_004860</name>
</gene>
<evidence type="ECO:0000256" key="2">
    <source>
        <dbReference type="ARBA" id="ARBA00023002"/>
    </source>
</evidence>
<accession>A0A5M9MUG7</accession>